<keyword evidence="1" id="KW-0560">Oxidoreductase</keyword>
<dbReference type="Proteomes" id="UP001317259">
    <property type="component" value="Unassembled WGS sequence"/>
</dbReference>
<evidence type="ECO:0000259" key="3">
    <source>
        <dbReference type="Pfam" id="PF22725"/>
    </source>
</evidence>
<dbReference type="InterPro" id="IPR036291">
    <property type="entry name" value="NAD(P)-bd_dom_sf"/>
</dbReference>
<dbReference type="EMBL" id="JAKRKC020000001">
    <property type="protein sequence ID" value="MCK2215536.1"/>
    <property type="molecule type" value="Genomic_DNA"/>
</dbReference>
<dbReference type="RefSeq" id="WP_242376053.1">
    <property type="nucleotide sequence ID" value="NZ_JAKRKC020000001.1"/>
</dbReference>
<dbReference type="InterPro" id="IPR055170">
    <property type="entry name" value="GFO_IDH_MocA-like_dom"/>
</dbReference>
<gene>
    <name evidence="4" type="ORF">MF672_017335</name>
</gene>
<dbReference type="Gene3D" id="3.30.360.10">
    <property type="entry name" value="Dihydrodipicolinate Reductase, domain 2"/>
    <property type="match status" value="1"/>
</dbReference>
<evidence type="ECO:0000313" key="5">
    <source>
        <dbReference type="Proteomes" id="UP001317259"/>
    </source>
</evidence>
<feature type="domain" description="GFO/IDH/MocA-like oxidoreductase" evidence="3">
    <location>
        <begin position="148"/>
        <end position="258"/>
    </location>
</feature>
<sequence>MTFATVEEDRPLRAVVVGAGFIGGQWAPELLAHPEVELAGWVDVEPARARAAARGLGLHDLPTGASLTALLDGEEPDFIVNCTVPQAHHEVTVTALRRGVAVLSEKPMAVTLEEARAMVRASEESRRLFMVSQNRRHMRGLAAFRRTAGELGPLGLMTSEFFMPYRGAAFLATLEHPLLQDMAIHLFDAARAVSGADPVSVYCESFRPPWTWYPGACSATAIFEMTGGLRYTFTGSWSAPGLPTSWTGSWRVAGTRGTTRWDGEGDPVAEPAKGEVVRAHKREADPHPERPRRYTGLAEGLAEFVAGLRTGRAPQGECHDNIRSLAMVTAALESARTGMRTPIVIS</sequence>
<protein>
    <submittedName>
        <fullName evidence="4">Gfo/Idh/MocA family oxidoreductase</fullName>
    </submittedName>
</protein>
<dbReference type="Pfam" id="PF01408">
    <property type="entry name" value="GFO_IDH_MocA"/>
    <property type="match status" value="1"/>
</dbReference>
<dbReference type="Gene3D" id="3.40.50.720">
    <property type="entry name" value="NAD(P)-binding Rossmann-like Domain"/>
    <property type="match status" value="1"/>
</dbReference>
<dbReference type="InterPro" id="IPR000683">
    <property type="entry name" value="Gfo/Idh/MocA-like_OxRdtase_N"/>
</dbReference>
<evidence type="ECO:0000256" key="1">
    <source>
        <dbReference type="ARBA" id="ARBA00023002"/>
    </source>
</evidence>
<dbReference type="PANTHER" id="PTHR43818:SF11">
    <property type="entry name" value="BCDNA.GH03377"/>
    <property type="match status" value="1"/>
</dbReference>
<name>A0ABT0FUF7_9ACTN</name>
<dbReference type="PANTHER" id="PTHR43818">
    <property type="entry name" value="BCDNA.GH03377"/>
    <property type="match status" value="1"/>
</dbReference>
<reference evidence="4 5" key="1">
    <citation type="submission" date="2022-04" db="EMBL/GenBank/DDBJ databases">
        <title>Genome draft of Actinomadura sp. ATCC 31491.</title>
        <authorList>
            <person name="Shi X."/>
            <person name="Du Y."/>
        </authorList>
    </citation>
    <scope>NUCLEOTIDE SEQUENCE [LARGE SCALE GENOMIC DNA]</scope>
    <source>
        <strain evidence="4 5">ATCC 31491</strain>
    </source>
</reference>
<organism evidence="4 5">
    <name type="scientific">Actinomadura luzonensis</name>
    <dbReference type="NCBI Taxonomy" id="2805427"/>
    <lineage>
        <taxon>Bacteria</taxon>
        <taxon>Bacillati</taxon>
        <taxon>Actinomycetota</taxon>
        <taxon>Actinomycetes</taxon>
        <taxon>Streptosporangiales</taxon>
        <taxon>Thermomonosporaceae</taxon>
        <taxon>Actinomadura</taxon>
    </lineage>
</organism>
<dbReference type="InterPro" id="IPR050463">
    <property type="entry name" value="Gfo/Idh/MocA_oxidrdct_glycsds"/>
</dbReference>
<feature type="domain" description="Gfo/Idh/MocA-like oxidoreductase N-terminal" evidence="2">
    <location>
        <begin position="13"/>
        <end position="131"/>
    </location>
</feature>
<evidence type="ECO:0000259" key="2">
    <source>
        <dbReference type="Pfam" id="PF01408"/>
    </source>
</evidence>
<keyword evidence="5" id="KW-1185">Reference proteome</keyword>
<dbReference type="SUPFAM" id="SSF51735">
    <property type="entry name" value="NAD(P)-binding Rossmann-fold domains"/>
    <property type="match status" value="1"/>
</dbReference>
<dbReference type="SUPFAM" id="SSF55347">
    <property type="entry name" value="Glyceraldehyde-3-phosphate dehydrogenase-like, C-terminal domain"/>
    <property type="match status" value="1"/>
</dbReference>
<dbReference type="Pfam" id="PF22725">
    <property type="entry name" value="GFO_IDH_MocA_C3"/>
    <property type="match status" value="1"/>
</dbReference>
<accession>A0ABT0FUF7</accession>
<proteinExistence type="predicted"/>
<evidence type="ECO:0000313" key="4">
    <source>
        <dbReference type="EMBL" id="MCK2215536.1"/>
    </source>
</evidence>
<comment type="caution">
    <text evidence="4">The sequence shown here is derived from an EMBL/GenBank/DDBJ whole genome shotgun (WGS) entry which is preliminary data.</text>
</comment>